<name>A0A3M0JW18_HIRRU</name>
<reference evidence="2 3" key="1">
    <citation type="submission" date="2018-07" db="EMBL/GenBank/DDBJ databases">
        <title>A high quality draft genome assembly of the barn swallow (H. rustica rustica).</title>
        <authorList>
            <person name="Formenti G."/>
            <person name="Chiara M."/>
            <person name="Poveda L."/>
            <person name="Francoijs K.-J."/>
            <person name="Bonisoli-Alquati A."/>
            <person name="Canova L."/>
            <person name="Gianfranceschi L."/>
            <person name="Horner D.S."/>
            <person name="Saino N."/>
        </authorList>
    </citation>
    <scope>NUCLEOTIDE SEQUENCE [LARGE SCALE GENOMIC DNA]</scope>
    <source>
        <strain evidence="2">Chelidonia</strain>
        <tissue evidence="2">Blood</tissue>
    </source>
</reference>
<evidence type="ECO:0000313" key="3">
    <source>
        <dbReference type="Proteomes" id="UP000269221"/>
    </source>
</evidence>
<gene>
    <name evidence="2" type="ORF">DUI87_18360</name>
</gene>
<comment type="caution">
    <text evidence="2">The sequence shown here is derived from an EMBL/GenBank/DDBJ whole genome shotgun (WGS) entry which is preliminary data.</text>
</comment>
<evidence type="ECO:0000313" key="2">
    <source>
        <dbReference type="EMBL" id="RMC05176.1"/>
    </source>
</evidence>
<protein>
    <submittedName>
        <fullName evidence="2">Uncharacterized protein</fullName>
    </submittedName>
</protein>
<dbReference type="AlphaFoldDB" id="A0A3M0JW18"/>
<accession>A0A3M0JW18</accession>
<proteinExistence type="predicted"/>
<sequence>MQIFEDIFNYYQKLRLDFVPVDEDWKVLLDPQDHGTPEKCKGSLKKPHKEKRNKSSFSLQFEDTKLNRTNMPWDLFYSEDSTLAHRKPMVWLTELIFFTACTELRFELVFKKTNKMEKQECQTANEDVDVADALETPDCRMDVDFNDKGWNERLLGLHDYKGGFCEKLPVASPMTDRANASQLQDGQASPTSDCGSAPGITDLTE</sequence>
<feature type="compositionally biased region" description="Polar residues" evidence="1">
    <location>
        <begin position="178"/>
        <end position="194"/>
    </location>
</feature>
<dbReference type="EMBL" id="QRBI01000123">
    <property type="protein sequence ID" value="RMC05176.1"/>
    <property type="molecule type" value="Genomic_DNA"/>
</dbReference>
<feature type="region of interest" description="Disordered" evidence="1">
    <location>
        <begin position="175"/>
        <end position="205"/>
    </location>
</feature>
<dbReference type="Proteomes" id="UP000269221">
    <property type="component" value="Unassembled WGS sequence"/>
</dbReference>
<keyword evidence="3" id="KW-1185">Reference proteome</keyword>
<evidence type="ECO:0000256" key="1">
    <source>
        <dbReference type="SAM" id="MobiDB-lite"/>
    </source>
</evidence>
<organism evidence="2 3">
    <name type="scientific">Hirundo rustica rustica</name>
    <dbReference type="NCBI Taxonomy" id="333673"/>
    <lineage>
        <taxon>Eukaryota</taxon>
        <taxon>Metazoa</taxon>
        <taxon>Chordata</taxon>
        <taxon>Craniata</taxon>
        <taxon>Vertebrata</taxon>
        <taxon>Euteleostomi</taxon>
        <taxon>Archelosauria</taxon>
        <taxon>Archosauria</taxon>
        <taxon>Dinosauria</taxon>
        <taxon>Saurischia</taxon>
        <taxon>Theropoda</taxon>
        <taxon>Coelurosauria</taxon>
        <taxon>Aves</taxon>
        <taxon>Neognathae</taxon>
        <taxon>Neoaves</taxon>
        <taxon>Telluraves</taxon>
        <taxon>Australaves</taxon>
        <taxon>Passeriformes</taxon>
        <taxon>Sylvioidea</taxon>
        <taxon>Hirundinidae</taxon>
        <taxon>Hirundo</taxon>
    </lineage>
</organism>